<dbReference type="SUPFAM" id="SSF52091">
    <property type="entry name" value="SpoIIaa-like"/>
    <property type="match status" value="1"/>
</dbReference>
<evidence type="ECO:0000313" key="1">
    <source>
        <dbReference type="EMBL" id="MDE4908164.1"/>
    </source>
</evidence>
<dbReference type="Gene3D" id="3.40.50.10600">
    <property type="entry name" value="SpoIIaa-like domains"/>
    <property type="match status" value="1"/>
</dbReference>
<dbReference type="RefSeq" id="WP_274924799.1">
    <property type="nucleotide sequence ID" value="NZ_JAKELO010000002.1"/>
</dbReference>
<accession>A0A9Q4KT21</accession>
<dbReference type="InterPro" id="IPR038396">
    <property type="entry name" value="SpoIIAA-like_sf"/>
</dbReference>
<reference evidence="1" key="1">
    <citation type="submission" date="2022-01" db="EMBL/GenBank/DDBJ databases">
        <title>Draft genome of Methanogenium marinum DSM 15558.</title>
        <authorList>
            <person name="Chen S.-C."/>
            <person name="You Y.-T."/>
        </authorList>
    </citation>
    <scope>NUCLEOTIDE SEQUENCE</scope>
    <source>
        <strain evidence="1">DSM 15558</strain>
    </source>
</reference>
<dbReference type="EMBL" id="JAKELO010000002">
    <property type="protein sequence ID" value="MDE4908164.1"/>
    <property type="molecule type" value="Genomic_DNA"/>
</dbReference>
<dbReference type="AlphaFoldDB" id="A0A9Q4KT21"/>
<proteinExistence type="predicted"/>
<evidence type="ECO:0000313" key="2">
    <source>
        <dbReference type="Proteomes" id="UP001143747"/>
    </source>
</evidence>
<protein>
    <submittedName>
        <fullName evidence="1">Uncharacterized protein</fullName>
    </submittedName>
</protein>
<gene>
    <name evidence="1" type="ORF">L0665_06020</name>
</gene>
<dbReference type="InterPro" id="IPR036513">
    <property type="entry name" value="STAS_dom_sf"/>
</dbReference>
<organism evidence="1 2">
    <name type="scientific">Methanogenium marinum</name>
    <dbReference type="NCBI Taxonomy" id="348610"/>
    <lineage>
        <taxon>Archaea</taxon>
        <taxon>Methanobacteriati</taxon>
        <taxon>Methanobacteriota</taxon>
        <taxon>Stenosarchaea group</taxon>
        <taxon>Methanomicrobia</taxon>
        <taxon>Methanomicrobiales</taxon>
        <taxon>Methanomicrobiaceae</taxon>
        <taxon>Methanogenium</taxon>
    </lineage>
</organism>
<name>A0A9Q4KT21_9EURY</name>
<sequence length="70" mass="8309">MENFKGRTAHRAWDDFVYSPKARSVERIALLVDENRHGMARWLFRMFTSIAHIKVRFFQLDDVTGKPEPD</sequence>
<dbReference type="Proteomes" id="UP001143747">
    <property type="component" value="Unassembled WGS sequence"/>
</dbReference>
<comment type="caution">
    <text evidence="1">The sequence shown here is derived from an EMBL/GenBank/DDBJ whole genome shotgun (WGS) entry which is preliminary data.</text>
</comment>
<keyword evidence="2" id="KW-1185">Reference proteome</keyword>